<protein>
    <submittedName>
        <fullName evidence="2">Uncharacterized protein</fullName>
    </submittedName>
</protein>
<feature type="region of interest" description="Disordered" evidence="1">
    <location>
        <begin position="1"/>
        <end position="43"/>
    </location>
</feature>
<evidence type="ECO:0000313" key="2">
    <source>
        <dbReference type="EMBL" id="QVW27708.1"/>
    </source>
</evidence>
<accession>A0A8E7FN11</accession>
<keyword evidence="3" id="KW-1185">Reference proteome</keyword>
<feature type="compositionally biased region" description="Basic and acidic residues" evidence="1">
    <location>
        <begin position="15"/>
        <end position="24"/>
    </location>
</feature>
<reference evidence="2" key="1">
    <citation type="submission" date="2021-03" db="EMBL/GenBank/DDBJ databases">
        <title>Complete genome sequence of Hafnia phage Pocis76.</title>
        <authorList>
            <person name="Dislers A."/>
            <person name="Zrelovs N."/>
            <person name="Kazaks A."/>
        </authorList>
    </citation>
    <scope>NUCLEOTIDE SEQUENCE</scope>
</reference>
<organism evidence="2 3">
    <name type="scientific">Hafnia phage Pocis76</name>
    <dbReference type="NCBI Taxonomy" id="2831174"/>
    <lineage>
        <taxon>Viruses</taxon>
        <taxon>Duplodnaviria</taxon>
        <taxon>Heunggongvirae</taxon>
        <taxon>Uroviricota</taxon>
        <taxon>Caudoviricetes</taxon>
        <taxon>Drexlerviridae</taxon>
        <taxon>Tempevirinae</taxon>
        <taxon>Pocisvirus</taxon>
        <taxon>Pocisvirus pocis76</taxon>
    </lineage>
</organism>
<dbReference type="Pfam" id="PF08200">
    <property type="entry name" value="Phage_T7_1_1"/>
    <property type="match status" value="1"/>
</dbReference>
<dbReference type="Proteomes" id="UP000678489">
    <property type="component" value="Segment"/>
</dbReference>
<feature type="compositionally biased region" description="Basic residues" evidence="1">
    <location>
        <begin position="25"/>
        <end position="36"/>
    </location>
</feature>
<evidence type="ECO:0000313" key="3">
    <source>
        <dbReference type="Proteomes" id="UP000678489"/>
    </source>
</evidence>
<name>A0A8E7FN11_9CAUD</name>
<dbReference type="InterPro" id="IPR013232">
    <property type="entry name" value="Phage_T7_Gp1.1"/>
</dbReference>
<dbReference type="EMBL" id="MW689258">
    <property type="protein sequence ID" value="QVW27708.1"/>
    <property type="molecule type" value="Genomic_DNA"/>
</dbReference>
<evidence type="ECO:0000256" key="1">
    <source>
        <dbReference type="SAM" id="MobiDB-lite"/>
    </source>
</evidence>
<proteinExistence type="predicted"/>
<sequence>MRNFEPIKTKKQRRHDGDLMDTGRGRKKTQARGGKKKYYEDWQ</sequence>